<dbReference type="Pfam" id="PF00144">
    <property type="entry name" value="Beta-lactamase"/>
    <property type="match status" value="1"/>
</dbReference>
<reference evidence="2 3" key="1">
    <citation type="submission" date="2023-12" db="EMBL/GenBank/DDBJ databases">
        <title>Pseudomonas sp. T5W1.</title>
        <authorList>
            <person name="Maltman C."/>
        </authorList>
    </citation>
    <scope>NUCLEOTIDE SEQUENCE [LARGE SCALE GENOMIC DNA]</scope>
    <source>
        <strain evidence="2 3">T5W1</strain>
    </source>
</reference>
<dbReference type="RefSeq" id="WP_322949458.1">
    <property type="nucleotide sequence ID" value="NZ_JAYEET010000039.1"/>
</dbReference>
<comment type="caution">
    <text evidence="2">The sequence shown here is derived from an EMBL/GenBank/DDBJ whole genome shotgun (WGS) entry which is preliminary data.</text>
</comment>
<dbReference type="SUPFAM" id="SSF56601">
    <property type="entry name" value="beta-lactamase/transpeptidase-like"/>
    <property type="match status" value="1"/>
</dbReference>
<name>A0ABU5PAT1_9PSED</name>
<dbReference type="InterPro" id="IPR001466">
    <property type="entry name" value="Beta-lactam-related"/>
</dbReference>
<gene>
    <name evidence="2" type="ORF">SOP97_13165</name>
</gene>
<dbReference type="EC" id="3.1.1.103" evidence="2"/>
<proteinExistence type="predicted"/>
<protein>
    <submittedName>
        <fullName evidence="2">Serine hydrolase domain-containing protein</fullName>
        <ecNumber evidence="2">3.1.1.103</ecNumber>
    </submittedName>
</protein>
<dbReference type="InterPro" id="IPR012338">
    <property type="entry name" value="Beta-lactam/transpept-like"/>
</dbReference>
<dbReference type="InterPro" id="IPR050491">
    <property type="entry name" value="AmpC-like"/>
</dbReference>
<dbReference type="Gene3D" id="3.40.710.10">
    <property type="entry name" value="DD-peptidase/beta-lactamase superfamily"/>
    <property type="match status" value="1"/>
</dbReference>
<organism evidence="2 3">
    <name type="scientific">Pseudomonas spirodelae</name>
    <dbReference type="NCBI Taxonomy" id="3101751"/>
    <lineage>
        <taxon>Bacteria</taxon>
        <taxon>Pseudomonadati</taxon>
        <taxon>Pseudomonadota</taxon>
        <taxon>Gammaproteobacteria</taxon>
        <taxon>Pseudomonadales</taxon>
        <taxon>Pseudomonadaceae</taxon>
        <taxon>Pseudomonas</taxon>
    </lineage>
</organism>
<sequence>MVGAWQSGVLLRHLPRPVTCSATEPEWLEALVELSREIGWPGFQFSYVDTQGARVDCAVGWAGLLQPMRTDHVMRYASLSKLFTSLVMAQLFAEDRLHADDLLVKQLGLSGPLSDPRVEQITLGQLLRHTAGFDRAVSSDPMLMAQPWCPTRLGDLQLIRLDHAPGSHYAYSNLGYCLLGAVIAKAEGEALDKVYRRRLLAGHASTSIAPVVRGEIREGEPARYFEPPESSYELLSLDYESLLAVGAWTGTARDLLSLLADHFESDEDRLLESPRCTTLAWRVCHGPAFYAYQQDGGEIMYWRDGSLPGASSFVGIFEDGAKIVVLANGRHLAWVSDSDRLGQALYQWLH</sequence>
<feature type="domain" description="Beta-lactamase-related" evidence="1">
    <location>
        <begin position="41"/>
        <end position="339"/>
    </location>
</feature>
<dbReference type="EMBL" id="JAYEET010000039">
    <property type="protein sequence ID" value="MEA1606757.1"/>
    <property type="molecule type" value="Genomic_DNA"/>
</dbReference>
<dbReference type="PANTHER" id="PTHR46825">
    <property type="entry name" value="D-ALANYL-D-ALANINE-CARBOXYPEPTIDASE/ENDOPEPTIDASE AMPH"/>
    <property type="match status" value="1"/>
</dbReference>
<keyword evidence="2" id="KW-0378">Hydrolase</keyword>
<evidence type="ECO:0000313" key="2">
    <source>
        <dbReference type="EMBL" id="MEA1606757.1"/>
    </source>
</evidence>
<dbReference type="PANTHER" id="PTHR46825:SF7">
    <property type="entry name" value="D-ALANYL-D-ALANINE CARBOXYPEPTIDASE"/>
    <property type="match status" value="1"/>
</dbReference>
<evidence type="ECO:0000313" key="3">
    <source>
        <dbReference type="Proteomes" id="UP001292571"/>
    </source>
</evidence>
<evidence type="ECO:0000259" key="1">
    <source>
        <dbReference type="Pfam" id="PF00144"/>
    </source>
</evidence>
<keyword evidence="3" id="KW-1185">Reference proteome</keyword>
<accession>A0ABU5PAT1</accession>
<dbReference type="GO" id="GO:0016787">
    <property type="term" value="F:hydrolase activity"/>
    <property type="evidence" value="ECO:0007669"/>
    <property type="project" value="UniProtKB-KW"/>
</dbReference>
<dbReference type="Proteomes" id="UP001292571">
    <property type="component" value="Unassembled WGS sequence"/>
</dbReference>